<dbReference type="EMBL" id="JACHBI010000014">
    <property type="protein sequence ID" value="MBB5576694.1"/>
    <property type="molecule type" value="Genomic_DNA"/>
</dbReference>
<name>A0A7W9D3P6_9HYPH</name>
<evidence type="ECO:0000313" key="2">
    <source>
        <dbReference type="Proteomes" id="UP000549882"/>
    </source>
</evidence>
<evidence type="ECO:0000313" key="1">
    <source>
        <dbReference type="EMBL" id="MBB5576694.1"/>
    </source>
</evidence>
<dbReference type="RefSeq" id="WP_183940077.1">
    <property type="nucleotide sequence ID" value="NZ_JACHBI010000014.1"/>
</dbReference>
<protein>
    <submittedName>
        <fullName evidence="1">Uncharacterized protein</fullName>
    </submittedName>
</protein>
<keyword evidence="2" id="KW-1185">Reference proteome</keyword>
<dbReference type="Proteomes" id="UP000549882">
    <property type="component" value="Unassembled WGS sequence"/>
</dbReference>
<comment type="caution">
    <text evidence="1">The sequence shown here is derived from an EMBL/GenBank/DDBJ whole genome shotgun (WGS) entry which is preliminary data.</text>
</comment>
<reference evidence="1 2" key="1">
    <citation type="submission" date="2020-08" db="EMBL/GenBank/DDBJ databases">
        <title>Genomic Encyclopedia of Type Strains, Phase IV (KMG-V): Genome sequencing to study the core and pangenomes of soil and plant-associated prokaryotes.</title>
        <authorList>
            <person name="Whitman W."/>
        </authorList>
    </citation>
    <scope>NUCLEOTIDE SEQUENCE [LARGE SCALE GENOMIC DNA]</scope>
    <source>
        <strain evidence="1 2">SEMIA 4064</strain>
    </source>
</reference>
<accession>A0A7W9D3P6</accession>
<gene>
    <name evidence="1" type="ORF">GGD50_005339</name>
</gene>
<dbReference type="AlphaFoldDB" id="A0A7W9D3P6"/>
<proteinExistence type="predicted"/>
<sequence length="56" mass="6601">MFIKTKRFEFEISRHDLYLRVAAFGWTFATFRDFSGQGLSTTDWTRKTESDAMTKA</sequence>
<organism evidence="1 2">
    <name type="scientific">Rhizobium paranaense</name>
    <dbReference type="NCBI Taxonomy" id="1650438"/>
    <lineage>
        <taxon>Bacteria</taxon>
        <taxon>Pseudomonadati</taxon>
        <taxon>Pseudomonadota</taxon>
        <taxon>Alphaproteobacteria</taxon>
        <taxon>Hyphomicrobiales</taxon>
        <taxon>Rhizobiaceae</taxon>
        <taxon>Rhizobium/Agrobacterium group</taxon>
        <taxon>Rhizobium</taxon>
    </lineage>
</organism>